<dbReference type="PANTHER" id="PTHR39426">
    <property type="entry name" value="HOMOLOGY TO DEATH-ON-CURING PROTEIN OF PHAGE P1"/>
    <property type="match status" value="1"/>
</dbReference>
<dbReference type="Proteomes" id="UP000199183">
    <property type="component" value="Unassembled WGS sequence"/>
</dbReference>
<evidence type="ECO:0000313" key="2">
    <source>
        <dbReference type="EMBL" id="SEB46284.1"/>
    </source>
</evidence>
<evidence type="ECO:0000313" key="3">
    <source>
        <dbReference type="Proteomes" id="UP000199183"/>
    </source>
</evidence>
<dbReference type="NCBIfam" id="TIGR01550">
    <property type="entry name" value="DOC_P1"/>
    <property type="match status" value="1"/>
</dbReference>
<evidence type="ECO:0000259" key="1">
    <source>
        <dbReference type="PROSITE" id="PS51459"/>
    </source>
</evidence>
<dbReference type="AlphaFoldDB" id="A0A1H4JIZ1"/>
<dbReference type="Gene3D" id="1.20.120.1870">
    <property type="entry name" value="Fic/DOC protein, Fido domain"/>
    <property type="match status" value="1"/>
</dbReference>
<dbReference type="RefSeq" id="WP_091179906.1">
    <property type="nucleotide sequence ID" value="NZ_FNRY01000001.1"/>
</dbReference>
<protein>
    <submittedName>
        <fullName evidence="2">Death on curing protein</fullName>
    </submittedName>
</protein>
<dbReference type="InterPro" id="IPR053737">
    <property type="entry name" value="Type_II_TA_Toxin"/>
</dbReference>
<dbReference type="OrthoDB" id="9802752at2"/>
<name>A0A1H4JIZ1_9MICO</name>
<accession>A0A1H4JIZ1</accession>
<sequence>MTEFLEIEDALQVVKRLGFHVRDLGLLASAVVRPSMSVFGEDAYPRLNDKAAALLESLARSHALIDGNKRSAWTIMRTFLWINGFRLTFTTEESFDLVIGVASGKLPLDESSALITRHLVRVER</sequence>
<reference evidence="2 3" key="1">
    <citation type="submission" date="2016-10" db="EMBL/GenBank/DDBJ databases">
        <authorList>
            <person name="de Groot N.N."/>
        </authorList>
    </citation>
    <scope>NUCLEOTIDE SEQUENCE [LARGE SCALE GENOMIC DNA]</scope>
    <source>
        <strain evidence="2 3">DSM 21799</strain>
    </source>
</reference>
<organism evidence="2 3">
    <name type="scientific">Paramicrobacterium humi</name>
    <dbReference type="NCBI Taxonomy" id="640635"/>
    <lineage>
        <taxon>Bacteria</taxon>
        <taxon>Bacillati</taxon>
        <taxon>Actinomycetota</taxon>
        <taxon>Actinomycetes</taxon>
        <taxon>Micrococcales</taxon>
        <taxon>Microbacteriaceae</taxon>
        <taxon>Paramicrobacterium</taxon>
    </lineage>
</organism>
<dbReference type="GO" id="GO:0016301">
    <property type="term" value="F:kinase activity"/>
    <property type="evidence" value="ECO:0007669"/>
    <property type="project" value="InterPro"/>
</dbReference>
<dbReference type="InterPro" id="IPR003812">
    <property type="entry name" value="Fido"/>
</dbReference>
<feature type="domain" description="Fido" evidence="1">
    <location>
        <begin position="5"/>
        <end position="117"/>
    </location>
</feature>
<dbReference type="Pfam" id="PF02661">
    <property type="entry name" value="Fic"/>
    <property type="match status" value="1"/>
</dbReference>
<dbReference type="EMBL" id="FNRY01000001">
    <property type="protein sequence ID" value="SEB46284.1"/>
    <property type="molecule type" value="Genomic_DNA"/>
</dbReference>
<dbReference type="PANTHER" id="PTHR39426:SF1">
    <property type="entry name" value="HOMOLOGY TO DEATH-ON-CURING PROTEIN OF PHAGE P1"/>
    <property type="match status" value="1"/>
</dbReference>
<proteinExistence type="predicted"/>
<keyword evidence="3" id="KW-1185">Reference proteome</keyword>
<gene>
    <name evidence="2" type="ORF">SAMN04489806_0731</name>
</gene>
<dbReference type="STRING" id="640635.SAMN04489806_0731"/>
<dbReference type="InterPro" id="IPR006440">
    <property type="entry name" value="Doc"/>
</dbReference>
<dbReference type="PROSITE" id="PS51459">
    <property type="entry name" value="FIDO"/>
    <property type="match status" value="1"/>
</dbReference>